<dbReference type="NCBIfam" id="TIGR02165">
    <property type="entry name" value="cas5_6_GSU0054"/>
    <property type="match status" value="1"/>
</dbReference>
<dbReference type="Pfam" id="PF09609">
    <property type="entry name" value="Cas_GSU0054"/>
    <property type="match status" value="2"/>
</dbReference>
<organism evidence="1 2">
    <name type="scientific">Sinosporangium siamense</name>
    <dbReference type="NCBI Taxonomy" id="1367973"/>
    <lineage>
        <taxon>Bacteria</taxon>
        <taxon>Bacillati</taxon>
        <taxon>Actinomycetota</taxon>
        <taxon>Actinomycetes</taxon>
        <taxon>Streptosporangiales</taxon>
        <taxon>Streptosporangiaceae</taxon>
        <taxon>Sinosporangium</taxon>
    </lineage>
</organism>
<dbReference type="Proteomes" id="UP000606172">
    <property type="component" value="Unassembled WGS sequence"/>
</dbReference>
<dbReference type="EMBL" id="BOOW01000044">
    <property type="protein sequence ID" value="GII96339.1"/>
    <property type="molecule type" value="Genomic_DNA"/>
</dbReference>
<evidence type="ECO:0000313" key="2">
    <source>
        <dbReference type="Proteomes" id="UP000606172"/>
    </source>
</evidence>
<proteinExistence type="predicted"/>
<sequence length="236" mass="25539">MIWGFDRQASRIGGDRVLTLTSMLRKAVISRIGTEVPAQVSGHGADGRTHVGYLALPDVGHRHADGHLLGLALAVPRDMPAEEWKRLVRAVVSGEGALTRLTWSGRSTGLLYGHDPRRRGLSPETWRGPEGGACRWVTATPLVTDGMPRKGRAIESLVVKSLARVGYPEPVEVAVSAAPLLEGAVWRPRAGSMPQGRPRRPMVHVRVRFPRPVVGPVIAGSLRYLGLGLFVPERTA</sequence>
<reference evidence="1" key="1">
    <citation type="submission" date="2021-01" db="EMBL/GenBank/DDBJ databases">
        <title>Whole genome shotgun sequence of Sinosporangium siamense NBRC 109515.</title>
        <authorList>
            <person name="Komaki H."/>
            <person name="Tamura T."/>
        </authorList>
    </citation>
    <scope>NUCLEOTIDE SEQUENCE</scope>
    <source>
        <strain evidence="1">NBRC 109515</strain>
    </source>
</reference>
<dbReference type="AlphaFoldDB" id="A0A919RQG1"/>
<evidence type="ECO:0008006" key="3">
    <source>
        <dbReference type="Google" id="ProtNLM"/>
    </source>
</evidence>
<name>A0A919RQG1_9ACTN</name>
<keyword evidence="2" id="KW-1185">Reference proteome</keyword>
<evidence type="ECO:0000313" key="1">
    <source>
        <dbReference type="EMBL" id="GII96339.1"/>
    </source>
</evidence>
<comment type="caution">
    <text evidence="1">The sequence shown here is derived from an EMBL/GenBank/DDBJ whole genome shotgun (WGS) entry which is preliminary data.</text>
</comment>
<accession>A0A919RQG1</accession>
<dbReference type="InterPro" id="IPR019089">
    <property type="entry name" value="Cas_GSU0054"/>
</dbReference>
<gene>
    <name evidence="1" type="ORF">Ssi02_65700</name>
</gene>
<protein>
    <recommendedName>
        <fullName evidence="3">Type I-U CRISPR-associated protein Cas5/Cas6</fullName>
    </recommendedName>
</protein>